<gene>
    <name evidence="1" type="primary">123</name>
    <name evidence="1" type="ORF">SEA_OBLADI_123</name>
</gene>
<accession>A0A977KLT4</accession>
<evidence type="ECO:0000313" key="2">
    <source>
        <dbReference type="Proteomes" id="UP001064297"/>
    </source>
</evidence>
<dbReference type="EMBL" id="OP297535">
    <property type="protein sequence ID" value="UXE03846.1"/>
    <property type="molecule type" value="Genomic_DNA"/>
</dbReference>
<sequence>MTAARRGDAIVLVQAGRTLYADGRPSQPTTDIEVGIVTSVTRDGSAKAFTDVIGARQDLARRTSRWHFAQRYILSQDEIDVEAFITAARARRWPHRPDDDDYLPYPFQSLDEARAAARSCRLLQPAGNIQPTVR</sequence>
<organism evidence="1 2">
    <name type="scientific">Gordonia phage ObLaDi</name>
    <dbReference type="NCBI Taxonomy" id="2978487"/>
    <lineage>
        <taxon>Viruses</taxon>
        <taxon>Duplodnaviria</taxon>
        <taxon>Heunggongvirae</taxon>
        <taxon>Uroviricota</taxon>
        <taxon>Caudoviricetes</taxon>
        <taxon>Kruegerviridae</taxon>
        <taxon>Cafassovirus</taxon>
        <taxon>Cafassovirus obladi</taxon>
    </lineage>
</organism>
<keyword evidence="2" id="KW-1185">Reference proteome</keyword>
<name>A0A977KLT4_9CAUD</name>
<reference evidence="1" key="1">
    <citation type="submission" date="2022-08" db="EMBL/GenBank/DDBJ databases">
        <authorList>
            <person name="Abuwarda M.A."/>
            <person name="Alvarez A."/>
            <person name="Batteikh M."/>
            <person name="Baughman A.P."/>
            <person name="Chavez V."/>
            <person name="Cheng C."/>
            <person name="Cosentino E.J."/>
            <person name="Di Blasi D.L."/>
            <person name="Dooley N.L."/>
            <person name="Empson B.M."/>
            <person name="Erfanian K."/>
            <person name="Esparza P.D."/>
            <person name="Fleming H.S."/>
            <person name="Ghannam M.S."/>
            <person name="Gibbons A.C."/>
            <person name="Gonzalez C."/>
            <person name="Huq N.E."/>
            <person name="Jin K."/>
            <person name="Kamarzar M."/>
            <person name="Khaine A."/>
            <person name="Krug K.R."/>
            <person name="Lee A."/>
            <person name="Liao S."/>
            <person name="Light I."/>
            <person name="Ma Y."/>
            <person name="Magaling J.M."/>
            <person name="McLinden K.C."/>
            <person name="Melkote A."/>
            <person name="Montoya Serpas C.A."/>
            <person name="Niazmandi K."/>
            <person name="Ostroske E.C."/>
            <person name="Paek B.H."/>
            <person name="Rajiv S."/>
            <person name="Santos C.E."/>
            <person name="Semaan S.A."/>
            <person name="Senthilvelan J."/>
            <person name="Sheppy T.E."/>
            <person name="Stephenson J.C."/>
            <person name="Tenney M.E."/>
            <person name="Teoh N."/>
            <person name="Thorp J.P."/>
            <person name="Turon Font G."/>
            <person name="Uvarov E.V."/>
            <person name="Verpukhovskiy P."/>
            <person name="Wang J."/>
            <person name="Whang A.Y."/>
            <person name="Wright N.E."/>
            <person name="Wu M."/>
            <person name="Zhuang C."/>
            <person name="Bruns J.A."/>
            <person name="Chai A.E."/>
            <person name="Parikh H."/>
            <person name="Zorawik M."/>
            <person name="Garza D.R."/>
            <person name="Ngo R.T."/>
            <person name="Reddi K."/>
            <person name="Garcia-Vedrenne A.E."/>
            <person name="Freise A.C."/>
            <person name="Balish M.F."/>
            <person name="Garlena R.A."/>
            <person name="Russell D.A."/>
            <person name="Jacobs-Sera D."/>
            <person name="Hatfull G.F."/>
        </authorList>
    </citation>
    <scope>NUCLEOTIDE SEQUENCE</scope>
</reference>
<protein>
    <submittedName>
        <fullName evidence="1">Uncharacterized protein</fullName>
    </submittedName>
</protein>
<proteinExistence type="predicted"/>
<evidence type="ECO:0000313" key="1">
    <source>
        <dbReference type="EMBL" id="UXE03846.1"/>
    </source>
</evidence>
<dbReference type="Proteomes" id="UP001064297">
    <property type="component" value="Segment"/>
</dbReference>